<dbReference type="InterPro" id="IPR041698">
    <property type="entry name" value="Methyltransf_25"/>
</dbReference>
<gene>
    <name evidence="3" type="ORF">GCM10010170_038170</name>
</gene>
<evidence type="ECO:0000313" key="4">
    <source>
        <dbReference type="Proteomes" id="UP001501444"/>
    </source>
</evidence>
<evidence type="ECO:0000313" key="3">
    <source>
        <dbReference type="EMBL" id="GAA2349123.1"/>
    </source>
</evidence>
<dbReference type="RefSeq" id="WP_344613765.1">
    <property type="nucleotide sequence ID" value="NZ_BAAARV010000027.1"/>
</dbReference>
<dbReference type="Pfam" id="PF13649">
    <property type="entry name" value="Methyltransf_25"/>
    <property type="match status" value="1"/>
</dbReference>
<sequence length="202" mass="22637">MMNALFASLSRVLRGPVERYVRPNRRLNSIAWDLQYKLGFWRYLDRLSDGEMPLALIETWAPMPAILDLGCGSSANMPLPPGRYRHYHGVDVSRAAIAQARGLARPHTSFSVADIRTFTTPSRFDAILLREVLYYLSPHEQRELLLRLPALLSPRGRIVVQVHDVTRASDVVDLVRGCGVPVDREVPARLGEGPAGAFLVLR</sequence>
<proteinExistence type="predicted"/>
<organism evidence="3 4">
    <name type="scientific">Dactylosporangium salmoneum</name>
    <dbReference type="NCBI Taxonomy" id="53361"/>
    <lineage>
        <taxon>Bacteria</taxon>
        <taxon>Bacillati</taxon>
        <taxon>Actinomycetota</taxon>
        <taxon>Actinomycetes</taxon>
        <taxon>Micromonosporales</taxon>
        <taxon>Micromonosporaceae</taxon>
        <taxon>Dactylosporangium</taxon>
    </lineage>
</organism>
<protein>
    <recommendedName>
        <fullName evidence="2">Methyltransferase domain-containing protein</fullName>
    </recommendedName>
</protein>
<dbReference type="Gene3D" id="3.40.50.150">
    <property type="entry name" value="Vaccinia Virus protein VP39"/>
    <property type="match status" value="1"/>
</dbReference>
<reference evidence="3 4" key="1">
    <citation type="journal article" date="2019" name="Int. J. Syst. Evol. Microbiol.">
        <title>The Global Catalogue of Microorganisms (GCM) 10K type strain sequencing project: providing services to taxonomists for standard genome sequencing and annotation.</title>
        <authorList>
            <consortium name="The Broad Institute Genomics Platform"/>
            <consortium name="The Broad Institute Genome Sequencing Center for Infectious Disease"/>
            <person name="Wu L."/>
            <person name="Ma J."/>
        </authorList>
    </citation>
    <scope>NUCLEOTIDE SEQUENCE [LARGE SCALE GENOMIC DNA]</scope>
    <source>
        <strain evidence="3 4">JCM 3272</strain>
    </source>
</reference>
<dbReference type="Proteomes" id="UP001501444">
    <property type="component" value="Unassembled WGS sequence"/>
</dbReference>
<dbReference type="InterPro" id="IPR029063">
    <property type="entry name" value="SAM-dependent_MTases_sf"/>
</dbReference>
<dbReference type="SUPFAM" id="SSF53335">
    <property type="entry name" value="S-adenosyl-L-methionine-dependent methyltransferases"/>
    <property type="match status" value="1"/>
</dbReference>
<keyword evidence="1" id="KW-0808">Transferase</keyword>
<dbReference type="EMBL" id="BAAARV010000027">
    <property type="protein sequence ID" value="GAA2349123.1"/>
    <property type="molecule type" value="Genomic_DNA"/>
</dbReference>
<dbReference type="PANTHER" id="PTHR43861">
    <property type="entry name" value="TRANS-ACONITATE 2-METHYLTRANSFERASE-RELATED"/>
    <property type="match status" value="1"/>
</dbReference>
<name>A0ABN3GDE6_9ACTN</name>
<accession>A0ABN3GDE6</accession>
<evidence type="ECO:0000259" key="2">
    <source>
        <dbReference type="Pfam" id="PF13649"/>
    </source>
</evidence>
<feature type="domain" description="Methyltransferase" evidence="2">
    <location>
        <begin position="66"/>
        <end position="156"/>
    </location>
</feature>
<comment type="caution">
    <text evidence="3">The sequence shown here is derived from an EMBL/GenBank/DDBJ whole genome shotgun (WGS) entry which is preliminary data.</text>
</comment>
<dbReference type="CDD" id="cd02440">
    <property type="entry name" value="AdoMet_MTases"/>
    <property type="match status" value="1"/>
</dbReference>
<keyword evidence="4" id="KW-1185">Reference proteome</keyword>
<evidence type="ECO:0000256" key="1">
    <source>
        <dbReference type="ARBA" id="ARBA00022679"/>
    </source>
</evidence>